<evidence type="ECO:0000313" key="2">
    <source>
        <dbReference type="EMBL" id="KIL56031.1"/>
    </source>
</evidence>
<sequence length="114" mass="12734">MTCLYTVRTSRGYCTRPSGIRGGSAALSPNETEYSKDDSEERESLSSRCWMTRLVTAIRYQGSGVVLNKETSPANSAPNLHRVRATEPERTTICPPAIRISYYCDSEMIFKSSQ</sequence>
<evidence type="ECO:0000313" key="3">
    <source>
        <dbReference type="Proteomes" id="UP000054549"/>
    </source>
</evidence>
<keyword evidence="3" id="KW-1185">Reference proteome</keyword>
<reference evidence="2 3" key="1">
    <citation type="submission" date="2014-04" db="EMBL/GenBank/DDBJ databases">
        <title>Evolutionary Origins and Diversification of the Mycorrhizal Mutualists.</title>
        <authorList>
            <consortium name="DOE Joint Genome Institute"/>
            <consortium name="Mycorrhizal Genomics Consortium"/>
            <person name="Kohler A."/>
            <person name="Kuo A."/>
            <person name="Nagy L.G."/>
            <person name="Floudas D."/>
            <person name="Copeland A."/>
            <person name="Barry K.W."/>
            <person name="Cichocki N."/>
            <person name="Veneault-Fourrey C."/>
            <person name="LaButti K."/>
            <person name="Lindquist E.A."/>
            <person name="Lipzen A."/>
            <person name="Lundell T."/>
            <person name="Morin E."/>
            <person name="Murat C."/>
            <person name="Riley R."/>
            <person name="Ohm R."/>
            <person name="Sun H."/>
            <person name="Tunlid A."/>
            <person name="Henrissat B."/>
            <person name="Grigoriev I.V."/>
            <person name="Hibbett D.S."/>
            <person name="Martin F."/>
        </authorList>
    </citation>
    <scope>NUCLEOTIDE SEQUENCE [LARGE SCALE GENOMIC DNA]</scope>
    <source>
        <strain evidence="2 3">Koide BX008</strain>
    </source>
</reference>
<evidence type="ECO:0000256" key="1">
    <source>
        <dbReference type="SAM" id="MobiDB-lite"/>
    </source>
</evidence>
<dbReference type="InParanoid" id="A0A0C2WHC9"/>
<proteinExistence type="predicted"/>
<dbReference type="HOGENOM" id="CLU_2120482_0_0_1"/>
<gene>
    <name evidence="2" type="ORF">M378DRAFT_173060</name>
</gene>
<dbReference type="AlphaFoldDB" id="A0A0C2WHC9"/>
<feature type="region of interest" description="Disordered" evidence="1">
    <location>
        <begin position="22"/>
        <end position="42"/>
    </location>
</feature>
<dbReference type="EMBL" id="KN818453">
    <property type="protein sequence ID" value="KIL56031.1"/>
    <property type="molecule type" value="Genomic_DNA"/>
</dbReference>
<feature type="compositionally biased region" description="Basic and acidic residues" evidence="1">
    <location>
        <begin position="33"/>
        <end position="42"/>
    </location>
</feature>
<name>A0A0C2WHC9_AMAMK</name>
<organism evidence="2 3">
    <name type="scientific">Amanita muscaria (strain Koide BX008)</name>
    <dbReference type="NCBI Taxonomy" id="946122"/>
    <lineage>
        <taxon>Eukaryota</taxon>
        <taxon>Fungi</taxon>
        <taxon>Dikarya</taxon>
        <taxon>Basidiomycota</taxon>
        <taxon>Agaricomycotina</taxon>
        <taxon>Agaricomycetes</taxon>
        <taxon>Agaricomycetidae</taxon>
        <taxon>Agaricales</taxon>
        <taxon>Pluteineae</taxon>
        <taxon>Amanitaceae</taxon>
        <taxon>Amanita</taxon>
    </lineage>
</organism>
<accession>A0A0C2WHC9</accession>
<protein>
    <submittedName>
        <fullName evidence="2">Uncharacterized protein</fullName>
    </submittedName>
</protein>
<dbReference type="Proteomes" id="UP000054549">
    <property type="component" value="Unassembled WGS sequence"/>
</dbReference>